<keyword evidence="17" id="KW-0675">Receptor</keyword>
<evidence type="ECO:0000256" key="7">
    <source>
        <dbReference type="ARBA" id="ARBA00023004"/>
    </source>
</evidence>
<dbReference type="InterPro" id="IPR037066">
    <property type="entry name" value="Plug_dom_sf"/>
</dbReference>
<dbReference type="PANTHER" id="PTHR32552:SF68">
    <property type="entry name" value="FERRICHROME OUTER MEMBRANE TRANSPORTER_PHAGE RECEPTOR"/>
    <property type="match status" value="1"/>
</dbReference>
<dbReference type="GO" id="GO:0015344">
    <property type="term" value="F:siderophore uptake transmembrane transporter activity"/>
    <property type="evidence" value="ECO:0007669"/>
    <property type="project" value="TreeGrafter"/>
</dbReference>
<keyword evidence="5 12" id="KW-0812">Transmembrane</keyword>
<sequence>MKSLLFFIGLCLISLQAVAQTHIVQGKVTRGEKPVEGVAVYAVESGEGTATDENGRYSLQLKEGTYKLVFSYGNQKSLEVELDQDKTLNVDLANVEEVLDEVFLSSVRVTAKSPITYSNLGNEEIEDRNLGQDIPVLMNYMPNVVTTSDAGAGVGYTGIRVRGSGPTSTNVTINGIPYNDAESLGTFWVNLGDFASSVENLQLQRGVGTSTNGAGAFGASINILTDGYSEEANAEIGNSYGSFNTHKHTVKFSTGLIDNHWEFAGRASQIKSDGYIDRASSDLKSYFLQGTYVDENTLVKAITFGGSETTYQAWYGIDAETLENDRTYNPAGVYTDEAGNTKFYENQTDNYKQDHYQLLWNQEYNKNWSSNLAFHYTYGRGYYEEYEEDAALNEFGLENFQADGEEVSTSDLVGTKWLDNDFYGTTFGLNYQDADWDVNFGGAWNRYIGDHFGEVIYTRFARNNDPYEPYYENVGRKTDFNLYGKATYAISDKLAGYLDMQVRTIDYETEGVLSEGNEFLVNDSFTFFNPKAGLTYVLNDQNQFYFSYARANREPRRSDYENGDPEHEELNDYELGWRLNTTAVQLNTNLYYMDYQNQLVLTGGIDDVGSFIRENSGNSYRLGLEIDAIIRLSEKVVLRPNLALSQNKNIDFVATWDGELVDFGNTDISFSPSIVGGNRISYLPVNGLELSLLSKYVGEQYMSNIEAETSKLDAYFVNDFNVQYTWRNAPLFKEVVFTGLVNNIFGEEYVSNGYYYTFDVENPDTSTGLQTLDGAGYYPQATTNFLAGITLKF</sequence>
<gene>
    <name evidence="17" type="ORF">APR42_10475</name>
</gene>
<dbReference type="Gene3D" id="2.40.170.20">
    <property type="entry name" value="TonB-dependent receptor, beta-barrel domain"/>
    <property type="match status" value="1"/>
</dbReference>
<comment type="subcellular location">
    <subcellularLocation>
        <location evidence="1 12">Cell outer membrane</location>
        <topology evidence="1 12">Multi-pass membrane protein</topology>
    </subcellularLocation>
</comment>
<dbReference type="PROSITE" id="PS52016">
    <property type="entry name" value="TONB_DEPENDENT_REC_3"/>
    <property type="match status" value="1"/>
</dbReference>
<name>A0A0Q9ZH57_9FLAO</name>
<organism evidence="17 18">
    <name type="scientific">Salegentibacter mishustinae</name>
    <dbReference type="NCBI Taxonomy" id="270918"/>
    <lineage>
        <taxon>Bacteria</taxon>
        <taxon>Pseudomonadati</taxon>
        <taxon>Bacteroidota</taxon>
        <taxon>Flavobacteriia</taxon>
        <taxon>Flavobacteriales</taxon>
        <taxon>Flavobacteriaceae</taxon>
        <taxon>Salegentibacter</taxon>
    </lineage>
</organism>
<keyword evidence="18" id="KW-1185">Reference proteome</keyword>
<dbReference type="AlphaFoldDB" id="A0A0Q9ZH57"/>
<feature type="signal peptide" evidence="14">
    <location>
        <begin position="1"/>
        <end position="19"/>
    </location>
</feature>
<comment type="similarity">
    <text evidence="12 13">Belongs to the TonB-dependent receptor family.</text>
</comment>
<dbReference type="EMBL" id="LKTP01000035">
    <property type="protein sequence ID" value="KRG27496.1"/>
    <property type="molecule type" value="Genomic_DNA"/>
</dbReference>
<dbReference type="Gene3D" id="2.170.130.10">
    <property type="entry name" value="TonB-dependent receptor, plug domain"/>
    <property type="match status" value="1"/>
</dbReference>
<evidence type="ECO:0000256" key="6">
    <source>
        <dbReference type="ARBA" id="ARBA00022729"/>
    </source>
</evidence>
<evidence type="ECO:0000256" key="9">
    <source>
        <dbReference type="ARBA" id="ARBA00023077"/>
    </source>
</evidence>
<keyword evidence="6 14" id="KW-0732">Signal</keyword>
<evidence type="ECO:0000256" key="1">
    <source>
        <dbReference type="ARBA" id="ARBA00004571"/>
    </source>
</evidence>
<evidence type="ECO:0000256" key="11">
    <source>
        <dbReference type="ARBA" id="ARBA00023237"/>
    </source>
</evidence>
<protein>
    <submittedName>
        <fullName evidence="17">TonB-dependent receptor</fullName>
    </submittedName>
</protein>
<keyword evidence="2 12" id="KW-0813">Transport</keyword>
<dbReference type="InterPro" id="IPR008969">
    <property type="entry name" value="CarboxyPept-like_regulatory"/>
</dbReference>
<evidence type="ECO:0000313" key="17">
    <source>
        <dbReference type="EMBL" id="KRG27496.1"/>
    </source>
</evidence>
<keyword evidence="3 12" id="KW-1134">Transmembrane beta strand</keyword>
<evidence type="ECO:0000259" key="15">
    <source>
        <dbReference type="Pfam" id="PF00593"/>
    </source>
</evidence>
<dbReference type="SUPFAM" id="SSF49464">
    <property type="entry name" value="Carboxypeptidase regulatory domain-like"/>
    <property type="match status" value="1"/>
</dbReference>
<dbReference type="PANTHER" id="PTHR32552">
    <property type="entry name" value="FERRICHROME IRON RECEPTOR-RELATED"/>
    <property type="match status" value="1"/>
</dbReference>
<dbReference type="InterPro" id="IPR000531">
    <property type="entry name" value="Beta-barrel_TonB"/>
</dbReference>
<evidence type="ECO:0000256" key="4">
    <source>
        <dbReference type="ARBA" id="ARBA00022496"/>
    </source>
</evidence>
<dbReference type="STRING" id="270918.APR42_10475"/>
<keyword evidence="11 12" id="KW-0998">Cell outer membrane</keyword>
<dbReference type="Gene3D" id="2.60.40.1120">
    <property type="entry name" value="Carboxypeptidase-like, regulatory domain"/>
    <property type="match status" value="1"/>
</dbReference>
<evidence type="ECO:0000256" key="10">
    <source>
        <dbReference type="ARBA" id="ARBA00023136"/>
    </source>
</evidence>
<dbReference type="Pfam" id="PF07715">
    <property type="entry name" value="Plug"/>
    <property type="match status" value="1"/>
</dbReference>
<evidence type="ECO:0000256" key="3">
    <source>
        <dbReference type="ARBA" id="ARBA00022452"/>
    </source>
</evidence>
<evidence type="ECO:0000256" key="12">
    <source>
        <dbReference type="PROSITE-ProRule" id="PRU01360"/>
    </source>
</evidence>
<evidence type="ECO:0000313" key="18">
    <source>
        <dbReference type="Proteomes" id="UP000051643"/>
    </source>
</evidence>
<dbReference type="InterPro" id="IPR036942">
    <property type="entry name" value="Beta-barrel_TonB_sf"/>
</dbReference>
<dbReference type="RefSeq" id="WP_057482843.1">
    <property type="nucleotide sequence ID" value="NZ_BMWR01000005.1"/>
</dbReference>
<accession>A0A0Q9ZH57</accession>
<keyword evidence="8" id="KW-0406">Ion transport</keyword>
<dbReference type="GO" id="GO:0009279">
    <property type="term" value="C:cell outer membrane"/>
    <property type="evidence" value="ECO:0007669"/>
    <property type="project" value="UniProtKB-SubCell"/>
</dbReference>
<proteinExistence type="inferred from homology"/>
<dbReference type="Pfam" id="PF13715">
    <property type="entry name" value="CarbopepD_reg_2"/>
    <property type="match status" value="1"/>
</dbReference>
<keyword evidence="10 12" id="KW-0472">Membrane</keyword>
<reference evidence="17" key="1">
    <citation type="submission" date="2015-10" db="EMBL/GenBank/DDBJ databases">
        <title>Draft genome sequence of Salegentibacter mishustinae KCTC 12263.</title>
        <authorList>
            <person name="Lin W."/>
            <person name="Zheng Q."/>
        </authorList>
    </citation>
    <scope>NUCLEOTIDE SEQUENCE [LARGE SCALE GENOMIC DNA]</scope>
    <source>
        <strain evidence="17">KCTC 12263</strain>
    </source>
</reference>
<feature type="domain" description="TonB-dependent receptor plug" evidence="16">
    <location>
        <begin position="112"/>
        <end position="219"/>
    </location>
</feature>
<dbReference type="InterPro" id="IPR039426">
    <property type="entry name" value="TonB-dep_rcpt-like"/>
</dbReference>
<dbReference type="InterPro" id="IPR012910">
    <property type="entry name" value="Plug_dom"/>
</dbReference>
<comment type="caution">
    <text evidence="17">The sequence shown here is derived from an EMBL/GenBank/DDBJ whole genome shotgun (WGS) entry which is preliminary data.</text>
</comment>
<evidence type="ECO:0000259" key="16">
    <source>
        <dbReference type="Pfam" id="PF07715"/>
    </source>
</evidence>
<dbReference type="OrthoDB" id="9761152at2"/>
<dbReference type="Proteomes" id="UP000051643">
    <property type="component" value="Unassembled WGS sequence"/>
</dbReference>
<evidence type="ECO:0000256" key="5">
    <source>
        <dbReference type="ARBA" id="ARBA00022692"/>
    </source>
</evidence>
<evidence type="ECO:0000256" key="8">
    <source>
        <dbReference type="ARBA" id="ARBA00023065"/>
    </source>
</evidence>
<evidence type="ECO:0000256" key="14">
    <source>
        <dbReference type="SAM" id="SignalP"/>
    </source>
</evidence>
<feature type="chain" id="PRO_5006389483" evidence="14">
    <location>
        <begin position="20"/>
        <end position="793"/>
    </location>
</feature>
<keyword evidence="7" id="KW-0408">Iron</keyword>
<dbReference type="Pfam" id="PF00593">
    <property type="entry name" value="TonB_dep_Rec_b-barrel"/>
    <property type="match status" value="1"/>
</dbReference>
<keyword evidence="9 13" id="KW-0798">TonB box</keyword>
<feature type="domain" description="TonB-dependent receptor-like beta-barrel" evidence="15">
    <location>
        <begin position="320"/>
        <end position="743"/>
    </location>
</feature>
<evidence type="ECO:0000256" key="2">
    <source>
        <dbReference type="ARBA" id="ARBA00022448"/>
    </source>
</evidence>
<keyword evidence="4" id="KW-0410">Iron transport</keyword>
<evidence type="ECO:0000256" key="13">
    <source>
        <dbReference type="RuleBase" id="RU003357"/>
    </source>
</evidence>
<dbReference type="SUPFAM" id="SSF56935">
    <property type="entry name" value="Porins"/>
    <property type="match status" value="1"/>
</dbReference>